<dbReference type="AlphaFoldDB" id="R7G8T3"/>
<evidence type="ECO:0000313" key="2">
    <source>
        <dbReference type="Proteomes" id="UP000018093"/>
    </source>
</evidence>
<dbReference type="RefSeq" id="WP_022419717.1">
    <property type="nucleotide sequence ID" value="NZ_FR898520.1"/>
</dbReference>
<accession>R7G8T3</accession>
<protein>
    <submittedName>
        <fullName evidence="1">Uncharacterized protein</fullName>
    </submittedName>
</protein>
<name>R7G8T3_9FIRM</name>
<dbReference type="EMBL" id="CBIN010000212">
    <property type="protein sequence ID" value="CDE23188.1"/>
    <property type="molecule type" value="Genomic_DNA"/>
</dbReference>
<evidence type="ECO:0000313" key="1">
    <source>
        <dbReference type="EMBL" id="CDE23188.1"/>
    </source>
</evidence>
<organism evidence="1 2">
    <name type="scientific">Amedibacillus dolichus CAG:375</name>
    <dbReference type="NCBI Taxonomy" id="1263076"/>
    <lineage>
        <taxon>Bacteria</taxon>
        <taxon>Bacillati</taxon>
        <taxon>Bacillota</taxon>
        <taxon>Erysipelotrichia</taxon>
        <taxon>Erysipelotrichales</taxon>
        <taxon>Erysipelotrichaceae</taxon>
        <taxon>Amedibacillus</taxon>
    </lineage>
</organism>
<comment type="caution">
    <text evidence="1">The sequence shown here is derived from an EMBL/GenBank/DDBJ whole genome shotgun (WGS) entry which is preliminary data.</text>
</comment>
<reference evidence="1" key="1">
    <citation type="submission" date="2012-11" db="EMBL/GenBank/DDBJ databases">
        <title>Dependencies among metagenomic species, viruses, plasmids and units of genetic variation.</title>
        <authorList>
            <person name="Nielsen H.B."/>
            <person name="Almeida M."/>
            <person name="Juncker A.S."/>
            <person name="Rasmussen S."/>
            <person name="Li J."/>
            <person name="Sunagawa S."/>
            <person name="Plichta D."/>
            <person name="Gautier L."/>
            <person name="Le Chatelier E."/>
            <person name="Peletier E."/>
            <person name="Bonde I."/>
            <person name="Nielsen T."/>
            <person name="Manichanh C."/>
            <person name="Arumugam M."/>
            <person name="Batto J."/>
            <person name="Santos M.B.Q.D."/>
            <person name="Blom N."/>
            <person name="Borruel N."/>
            <person name="Burgdorf K.S."/>
            <person name="Boumezbeur F."/>
            <person name="Casellas F."/>
            <person name="Dore J."/>
            <person name="Guarner F."/>
            <person name="Hansen T."/>
            <person name="Hildebrand F."/>
            <person name="Kaas R.S."/>
            <person name="Kennedy S."/>
            <person name="Kristiansen K."/>
            <person name="Kultima J.R."/>
            <person name="Leonard P."/>
            <person name="Levenez F."/>
            <person name="Lund O."/>
            <person name="Moumen B."/>
            <person name="Le Paslier D."/>
            <person name="Pons N."/>
            <person name="Pedersen O."/>
            <person name="Prifti E."/>
            <person name="Qin J."/>
            <person name="Raes J."/>
            <person name="Tap J."/>
            <person name="Tims S."/>
            <person name="Ussery D.W."/>
            <person name="Yamada T."/>
            <person name="MetaHit consortium"/>
            <person name="Renault P."/>
            <person name="Sicheritz-Ponten T."/>
            <person name="Bork P."/>
            <person name="Wang J."/>
            <person name="Brunak S."/>
            <person name="Ehrlich S.D."/>
        </authorList>
    </citation>
    <scope>NUCLEOTIDE SEQUENCE [LARGE SCALE GENOMIC DNA]</scope>
</reference>
<proteinExistence type="predicted"/>
<dbReference type="Proteomes" id="UP000018093">
    <property type="component" value="Unassembled WGS sequence"/>
</dbReference>
<gene>
    <name evidence="1" type="ORF">BN631_00122</name>
</gene>
<sequence length="56" mass="6301">MIDPNRIILLLFQKNVEKVRDLIGILGLKETRTKKVLCALVAEGKLIDGGVIKEKR</sequence>